<dbReference type="Proteomes" id="UP000325780">
    <property type="component" value="Unassembled WGS sequence"/>
</dbReference>
<reference evidence="4 5" key="1">
    <citation type="submission" date="2019-04" db="EMBL/GenBank/DDBJ databases">
        <title>Friends and foes A comparative genomics study of 23 Aspergillus species from section Flavi.</title>
        <authorList>
            <consortium name="DOE Joint Genome Institute"/>
            <person name="Kjaerbolling I."/>
            <person name="Vesth T."/>
            <person name="Frisvad J.C."/>
            <person name="Nybo J.L."/>
            <person name="Theobald S."/>
            <person name="Kildgaard S."/>
            <person name="Isbrandt T."/>
            <person name="Kuo A."/>
            <person name="Sato A."/>
            <person name="Lyhne E.K."/>
            <person name="Kogle M.E."/>
            <person name="Wiebenga A."/>
            <person name="Kun R.S."/>
            <person name="Lubbers R.J."/>
            <person name="Makela M.R."/>
            <person name="Barry K."/>
            <person name="Chovatia M."/>
            <person name="Clum A."/>
            <person name="Daum C."/>
            <person name="Haridas S."/>
            <person name="He G."/>
            <person name="LaButti K."/>
            <person name="Lipzen A."/>
            <person name="Mondo S."/>
            <person name="Riley R."/>
            <person name="Salamov A."/>
            <person name="Simmons B.A."/>
            <person name="Magnuson J.K."/>
            <person name="Henrissat B."/>
            <person name="Mortensen U.H."/>
            <person name="Larsen T.O."/>
            <person name="Devries R.P."/>
            <person name="Grigoriev I.V."/>
            <person name="Machida M."/>
            <person name="Baker S.E."/>
            <person name="Andersen M.R."/>
        </authorList>
    </citation>
    <scope>NUCLEOTIDE SEQUENCE [LARGE SCALE GENOMIC DNA]</scope>
    <source>
        <strain evidence="4 5">IBT 18842</strain>
    </source>
</reference>
<feature type="compositionally biased region" description="Basic and acidic residues" evidence="1">
    <location>
        <begin position="228"/>
        <end position="247"/>
    </location>
</feature>
<evidence type="ECO:0000313" key="5">
    <source>
        <dbReference type="Proteomes" id="UP000325780"/>
    </source>
</evidence>
<keyword evidence="2" id="KW-0812">Transmembrane</keyword>
<feature type="chain" id="PRO_5024957942" evidence="3">
    <location>
        <begin position="20"/>
        <end position="329"/>
    </location>
</feature>
<dbReference type="PANTHER" id="PTHR40622:SF1">
    <property type="match status" value="1"/>
</dbReference>
<evidence type="ECO:0000256" key="2">
    <source>
        <dbReference type="SAM" id="Phobius"/>
    </source>
</evidence>
<proteinExistence type="predicted"/>
<accession>A0A5N6U2N0</accession>
<dbReference type="PANTHER" id="PTHR40622">
    <property type="match status" value="1"/>
</dbReference>
<keyword evidence="2" id="KW-0472">Membrane</keyword>
<evidence type="ECO:0000313" key="4">
    <source>
        <dbReference type="EMBL" id="KAE8152846.1"/>
    </source>
</evidence>
<name>A0A5N6U2N0_ASPAV</name>
<keyword evidence="3" id="KW-0732">Signal</keyword>
<sequence length="329" mass="36204">MLPHFLSWTGALYLSGCAAMSLPRTHNADLSSRTEVISTPPLVNVPALGCTFSYEQCTEDVASSTHLAFVFSAENGTLLANNQTIFPSSLPMQLDAQRYWQSGEETVSLTYGLEARPMSSRPDGAVGDITLLKLKLYDLQGRPASDFVIVISLSQDQNKNLVISRVDTKPIASHHHGQPSSWMNRLSANLDAVRDALKECIHGGPPGHPRPGMNPPHGPHGHHMPPPVDKHRTIAPERHDHHGQGYWSSREKNIGKLMRPVVMPALLGVIAGVVACMTGFIVGKVVISIFTCMRRCHKKQSTPAIRLEEVENGPNERKHLMRTFDEDKP</sequence>
<keyword evidence="2" id="KW-1133">Transmembrane helix</keyword>
<keyword evidence="5" id="KW-1185">Reference proteome</keyword>
<feature type="compositionally biased region" description="Pro residues" evidence="1">
    <location>
        <begin position="206"/>
        <end position="218"/>
    </location>
</feature>
<dbReference type="EMBL" id="ML742047">
    <property type="protein sequence ID" value="KAE8152846.1"/>
    <property type="molecule type" value="Genomic_DNA"/>
</dbReference>
<protein>
    <submittedName>
        <fullName evidence="4">Uncharacterized protein</fullName>
    </submittedName>
</protein>
<feature type="transmembrane region" description="Helical" evidence="2">
    <location>
        <begin position="265"/>
        <end position="290"/>
    </location>
</feature>
<dbReference type="OrthoDB" id="4367799at2759"/>
<gene>
    <name evidence="4" type="ORF">BDV25DRAFT_150472</name>
</gene>
<evidence type="ECO:0000256" key="1">
    <source>
        <dbReference type="SAM" id="MobiDB-lite"/>
    </source>
</evidence>
<evidence type="ECO:0000256" key="3">
    <source>
        <dbReference type="SAM" id="SignalP"/>
    </source>
</evidence>
<feature type="signal peptide" evidence="3">
    <location>
        <begin position="1"/>
        <end position="19"/>
    </location>
</feature>
<organism evidence="4 5">
    <name type="scientific">Aspergillus avenaceus</name>
    <dbReference type="NCBI Taxonomy" id="36643"/>
    <lineage>
        <taxon>Eukaryota</taxon>
        <taxon>Fungi</taxon>
        <taxon>Dikarya</taxon>
        <taxon>Ascomycota</taxon>
        <taxon>Pezizomycotina</taxon>
        <taxon>Eurotiomycetes</taxon>
        <taxon>Eurotiomycetidae</taxon>
        <taxon>Eurotiales</taxon>
        <taxon>Aspergillaceae</taxon>
        <taxon>Aspergillus</taxon>
        <taxon>Aspergillus subgen. Circumdati</taxon>
    </lineage>
</organism>
<feature type="region of interest" description="Disordered" evidence="1">
    <location>
        <begin position="203"/>
        <end position="247"/>
    </location>
</feature>
<dbReference type="AlphaFoldDB" id="A0A5N6U2N0"/>